<proteinExistence type="inferred from homology"/>
<comment type="similarity">
    <text evidence="1">Belongs to the sigma-70 factor family. ECF subfamily.</text>
</comment>
<dbReference type="InterPro" id="IPR007627">
    <property type="entry name" value="RNA_pol_sigma70_r2"/>
</dbReference>
<keyword evidence="8" id="KW-1185">Reference proteome</keyword>
<dbReference type="Gene3D" id="1.10.10.10">
    <property type="entry name" value="Winged helix-like DNA-binding domain superfamily/Winged helix DNA-binding domain"/>
    <property type="match status" value="1"/>
</dbReference>
<dbReference type="InterPro" id="IPR013324">
    <property type="entry name" value="RNA_pol_sigma_r3/r4-like"/>
</dbReference>
<evidence type="ECO:0000256" key="2">
    <source>
        <dbReference type="ARBA" id="ARBA00023015"/>
    </source>
</evidence>
<dbReference type="Proteomes" id="UP001595840">
    <property type="component" value="Unassembled WGS sequence"/>
</dbReference>
<evidence type="ECO:0000256" key="1">
    <source>
        <dbReference type="ARBA" id="ARBA00010641"/>
    </source>
</evidence>
<feature type="domain" description="RNA polymerase sigma factor 70 region 4 type 2" evidence="6">
    <location>
        <begin position="98"/>
        <end position="150"/>
    </location>
</feature>
<protein>
    <submittedName>
        <fullName evidence="7">RNA polymerase sigma factor</fullName>
    </submittedName>
</protein>
<keyword evidence="2" id="KW-0805">Transcription regulation</keyword>
<dbReference type="InterPro" id="IPR036388">
    <property type="entry name" value="WH-like_DNA-bd_sf"/>
</dbReference>
<evidence type="ECO:0000259" key="5">
    <source>
        <dbReference type="Pfam" id="PF04542"/>
    </source>
</evidence>
<name>A0ABV8V3C2_9GAMM</name>
<gene>
    <name evidence="7" type="ORF">ACFOX3_05095</name>
</gene>
<evidence type="ECO:0000256" key="3">
    <source>
        <dbReference type="ARBA" id="ARBA00023082"/>
    </source>
</evidence>
<dbReference type="RefSeq" id="WP_290259390.1">
    <property type="nucleotide sequence ID" value="NZ_JAUFQG010000004.1"/>
</dbReference>
<evidence type="ECO:0000256" key="4">
    <source>
        <dbReference type="ARBA" id="ARBA00023163"/>
    </source>
</evidence>
<evidence type="ECO:0000313" key="8">
    <source>
        <dbReference type="Proteomes" id="UP001595840"/>
    </source>
</evidence>
<dbReference type="InterPro" id="IPR039425">
    <property type="entry name" value="RNA_pol_sigma-70-like"/>
</dbReference>
<dbReference type="SUPFAM" id="SSF88946">
    <property type="entry name" value="Sigma2 domain of RNA polymerase sigma factors"/>
    <property type="match status" value="1"/>
</dbReference>
<keyword evidence="4" id="KW-0804">Transcription</keyword>
<feature type="domain" description="RNA polymerase sigma-70 region 2" evidence="5">
    <location>
        <begin position="7"/>
        <end position="68"/>
    </location>
</feature>
<sequence length="163" mass="18259">MHNELTELLPALRRFAFSLTGQMADADDLLQNTVEKLLAKPAPNDVPLAKWAFRVCRNQWIDDYRAQKTRHTAAQSPELTEGQIVDGERAMEQKMTLDRVNRAMETLPDEQRSIIALVCLQGLAYKDVAEILSIPMGTVMSRLARARAALVNTLDTPAERITA</sequence>
<evidence type="ECO:0000259" key="6">
    <source>
        <dbReference type="Pfam" id="PF08281"/>
    </source>
</evidence>
<evidence type="ECO:0000313" key="7">
    <source>
        <dbReference type="EMBL" id="MFC4361668.1"/>
    </source>
</evidence>
<dbReference type="InterPro" id="IPR013325">
    <property type="entry name" value="RNA_pol_sigma_r2"/>
</dbReference>
<dbReference type="CDD" id="cd06171">
    <property type="entry name" value="Sigma70_r4"/>
    <property type="match status" value="1"/>
</dbReference>
<keyword evidence="3" id="KW-0731">Sigma factor</keyword>
<organism evidence="7 8">
    <name type="scientific">Simiduia curdlanivorans</name>
    <dbReference type="NCBI Taxonomy" id="1492769"/>
    <lineage>
        <taxon>Bacteria</taxon>
        <taxon>Pseudomonadati</taxon>
        <taxon>Pseudomonadota</taxon>
        <taxon>Gammaproteobacteria</taxon>
        <taxon>Cellvibrionales</taxon>
        <taxon>Cellvibrionaceae</taxon>
        <taxon>Simiduia</taxon>
    </lineage>
</organism>
<dbReference type="Gene3D" id="1.10.1740.10">
    <property type="match status" value="1"/>
</dbReference>
<dbReference type="PANTHER" id="PTHR43133:SF25">
    <property type="entry name" value="RNA POLYMERASE SIGMA FACTOR RFAY-RELATED"/>
    <property type="match status" value="1"/>
</dbReference>
<dbReference type="EMBL" id="JBHSCX010000003">
    <property type="protein sequence ID" value="MFC4361668.1"/>
    <property type="molecule type" value="Genomic_DNA"/>
</dbReference>
<comment type="caution">
    <text evidence="7">The sequence shown here is derived from an EMBL/GenBank/DDBJ whole genome shotgun (WGS) entry which is preliminary data.</text>
</comment>
<dbReference type="PANTHER" id="PTHR43133">
    <property type="entry name" value="RNA POLYMERASE ECF-TYPE SIGMA FACTO"/>
    <property type="match status" value="1"/>
</dbReference>
<reference evidence="8" key="1">
    <citation type="journal article" date="2019" name="Int. J. Syst. Evol. Microbiol.">
        <title>The Global Catalogue of Microorganisms (GCM) 10K type strain sequencing project: providing services to taxonomists for standard genome sequencing and annotation.</title>
        <authorList>
            <consortium name="The Broad Institute Genomics Platform"/>
            <consortium name="The Broad Institute Genome Sequencing Center for Infectious Disease"/>
            <person name="Wu L."/>
            <person name="Ma J."/>
        </authorList>
    </citation>
    <scope>NUCLEOTIDE SEQUENCE [LARGE SCALE GENOMIC DNA]</scope>
    <source>
        <strain evidence="8">CECT 8570</strain>
    </source>
</reference>
<dbReference type="NCBIfam" id="TIGR02937">
    <property type="entry name" value="sigma70-ECF"/>
    <property type="match status" value="1"/>
</dbReference>
<dbReference type="SUPFAM" id="SSF88659">
    <property type="entry name" value="Sigma3 and sigma4 domains of RNA polymerase sigma factors"/>
    <property type="match status" value="1"/>
</dbReference>
<dbReference type="Pfam" id="PF08281">
    <property type="entry name" value="Sigma70_r4_2"/>
    <property type="match status" value="1"/>
</dbReference>
<dbReference type="InterPro" id="IPR014284">
    <property type="entry name" value="RNA_pol_sigma-70_dom"/>
</dbReference>
<accession>A0ABV8V3C2</accession>
<dbReference type="Pfam" id="PF04542">
    <property type="entry name" value="Sigma70_r2"/>
    <property type="match status" value="1"/>
</dbReference>
<dbReference type="InterPro" id="IPR013249">
    <property type="entry name" value="RNA_pol_sigma70_r4_t2"/>
</dbReference>